<proteinExistence type="predicted"/>
<organism evidence="2">
    <name type="scientific">marine sediment metagenome</name>
    <dbReference type="NCBI Taxonomy" id="412755"/>
    <lineage>
        <taxon>unclassified sequences</taxon>
        <taxon>metagenomes</taxon>
        <taxon>ecological metagenomes</taxon>
    </lineage>
</organism>
<accession>X0YZ72</accession>
<evidence type="ECO:0000256" key="1">
    <source>
        <dbReference type="SAM" id="MobiDB-lite"/>
    </source>
</evidence>
<gene>
    <name evidence="2" type="ORF">S01H4_14499</name>
</gene>
<dbReference type="AlphaFoldDB" id="X0YZ72"/>
<feature type="region of interest" description="Disordered" evidence="1">
    <location>
        <begin position="1"/>
        <end position="30"/>
    </location>
</feature>
<name>X0YZ72_9ZZZZ</name>
<evidence type="ECO:0000313" key="2">
    <source>
        <dbReference type="EMBL" id="GAG62099.1"/>
    </source>
</evidence>
<feature type="non-terminal residue" evidence="2">
    <location>
        <position position="30"/>
    </location>
</feature>
<sequence>MAITSSGQSSSRSVDGYTPREYTVEGQIVS</sequence>
<feature type="compositionally biased region" description="Low complexity" evidence="1">
    <location>
        <begin position="1"/>
        <end position="13"/>
    </location>
</feature>
<protein>
    <submittedName>
        <fullName evidence="2">Uncharacterized protein</fullName>
    </submittedName>
</protein>
<dbReference type="EMBL" id="BART01006358">
    <property type="protein sequence ID" value="GAG62099.1"/>
    <property type="molecule type" value="Genomic_DNA"/>
</dbReference>
<comment type="caution">
    <text evidence="2">The sequence shown here is derived from an EMBL/GenBank/DDBJ whole genome shotgun (WGS) entry which is preliminary data.</text>
</comment>
<reference evidence="2" key="1">
    <citation type="journal article" date="2014" name="Front. Microbiol.">
        <title>High frequency of phylogenetically diverse reductive dehalogenase-homologous genes in deep subseafloor sedimentary metagenomes.</title>
        <authorList>
            <person name="Kawai M."/>
            <person name="Futagami T."/>
            <person name="Toyoda A."/>
            <person name="Takaki Y."/>
            <person name="Nishi S."/>
            <person name="Hori S."/>
            <person name="Arai W."/>
            <person name="Tsubouchi T."/>
            <person name="Morono Y."/>
            <person name="Uchiyama I."/>
            <person name="Ito T."/>
            <person name="Fujiyama A."/>
            <person name="Inagaki F."/>
            <person name="Takami H."/>
        </authorList>
    </citation>
    <scope>NUCLEOTIDE SEQUENCE</scope>
    <source>
        <strain evidence="2">Expedition CK06-06</strain>
    </source>
</reference>